<proteinExistence type="predicted"/>
<evidence type="ECO:0000313" key="2">
    <source>
        <dbReference type="EMBL" id="CAE8651190.1"/>
    </source>
</evidence>
<sequence length="126" mass="13368">MSLAIAAAAGSIAQTKVELMLKLGCEHVIGKVGGSASVDVVENAPAPDDSDVRNNGEDDAAAEAEHESTSLMNLEVIHAGVHAEFLDDEEWEDFTYDISGRLEGIAEEQSDEVEDGESLQQVDVVL</sequence>
<dbReference type="EMBL" id="CAJNNW010009717">
    <property type="protein sequence ID" value="CAE8651190.1"/>
    <property type="molecule type" value="Genomic_DNA"/>
</dbReference>
<accession>A0A813IIS4</accession>
<evidence type="ECO:0000313" key="3">
    <source>
        <dbReference type="Proteomes" id="UP000626109"/>
    </source>
</evidence>
<gene>
    <name evidence="2" type="ORF">PGLA2088_LOCUS8918</name>
</gene>
<comment type="caution">
    <text evidence="2">The sequence shown here is derived from an EMBL/GenBank/DDBJ whole genome shotgun (WGS) entry which is preliminary data.</text>
</comment>
<dbReference type="Proteomes" id="UP000626109">
    <property type="component" value="Unassembled WGS sequence"/>
</dbReference>
<protein>
    <submittedName>
        <fullName evidence="2">Uncharacterized protein</fullName>
    </submittedName>
</protein>
<feature type="region of interest" description="Disordered" evidence="1">
    <location>
        <begin position="40"/>
        <end position="67"/>
    </location>
</feature>
<organism evidence="2 3">
    <name type="scientific">Polarella glacialis</name>
    <name type="common">Dinoflagellate</name>
    <dbReference type="NCBI Taxonomy" id="89957"/>
    <lineage>
        <taxon>Eukaryota</taxon>
        <taxon>Sar</taxon>
        <taxon>Alveolata</taxon>
        <taxon>Dinophyceae</taxon>
        <taxon>Suessiales</taxon>
        <taxon>Suessiaceae</taxon>
        <taxon>Polarella</taxon>
    </lineage>
</organism>
<evidence type="ECO:0000256" key="1">
    <source>
        <dbReference type="SAM" id="MobiDB-lite"/>
    </source>
</evidence>
<name>A0A813IIS4_POLGL</name>
<feature type="region of interest" description="Disordered" evidence="1">
    <location>
        <begin position="107"/>
        <end position="126"/>
    </location>
</feature>
<feature type="compositionally biased region" description="Acidic residues" evidence="1">
    <location>
        <begin position="107"/>
        <end position="117"/>
    </location>
</feature>
<reference evidence="2" key="1">
    <citation type="submission" date="2021-02" db="EMBL/GenBank/DDBJ databases">
        <authorList>
            <person name="Dougan E. K."/>
            <person name="Rhodes N."/>
            <person name="Thang M."/>
            <person name="Chan C."/>
        </authorList>
    </citation>
    <scope>NUCLEOTIDE SEQUENCE</scope>
</reference>
<dbReference type="AlphaFoldDB" id="A0A813IIS4"/>